<proteinExistence type="predicted"/>
<dbReference type="EMBL" id="AP027272">
    <property type="protein sequence ID" value="BDX08636.1"/>
    <property type="molecule type" value="Genomic_DNA"/>
</dbReference>
<name>A0AA48HPK9_9ALTE</name>
<feature type="transmembrane region" description="Helical" evidence="4">
    <location>
        <begin position="244"/>
        <end position="266"/>
    </location>
</feature>
<dbReference type="InterPro" id="IPR000160">
    <property type="entry name" value="GGDEF_dom"/>
</dbReference>
<keyword evidence="4" id="KW-0812">Transmembrane</keyword>
<evidence type="ECO:0000256" key="4">
    <source>
        <dbReference type="SAM" id="Phobius"/>
    </source>
</evidence>
<sequence length="436" mass="50438">MEHSKIQQESISPVFSLIVEELLKPLHIAETIYKSGEFTPFLEEETLDAQQLVAALKSYEDKFDLVFFAASEKKRKQYLSNGREIELIEGKVAWYFEALALEQDFMADLGDVNNVHLFFDFKVYDEQHKFLGIVGVGKSMQHFLRQFEQFKAEHGYDFIFVNEKNQIMLSSRTALMHQRENILQLESLSWYEQVSDKANNTLNSLLIEENQQSFLLSEVRLQSLNWRMILLLPLQGKMDRISQLFLSNFLAILMLIVLFILAVFTLSRYVSRKIAQQANIDHLSQLPNRRYVERRFERLKKRQMPLSLIVLDIDHFKSINDNYGHNIGDVVIQQVSDMLRDAVRTNDVAARWGGEEFILLLPGASFQIAQEIAERLRRKMEKTTLDVEGERLGITSSFGVTYSDGNKELLDLVAIADEALYQAKQAGRNKVQSKLP</sequence>
<dbReference type="GO" id="GO:0052621">
    <property type="term" value="F:diguanylate cyclase activity"/>
    <property type="evidence" value="ECO:0007669"/>
    <property type="project" value="UniProtKB-EC"/>
</dbReference>
<feature type="domain" description="GGDEF" evidence="5">
    <location>
        <begin position="304"/>
        <end position="436"/>
    </location>
</feature>
<dbReference type="PANTHER" id="PTHR45138">
    <property type="entry name" value="REGULATORY COMPONENTS OF SENSORY TRANSDUCTION SYSTEM"/>
    <property type="match status" value="1"/>
</dbReference>
<evidence type="ECO:0000256" key="1">
    <source>
        <dbReference type="ARBA" id="ARBA00001946"/>
    </source>
</evidence>
<evidence type="ECO:0000259" key="5">
    <source>
        <dbReference type="PROSITE" id="PS50887"/>
    </source>
</evidence>
<keyword evidence="4" id="KW-0472">Membrane</keyword>
<dbReference type="Pfam" id="PF00990">
    <property type="entry name" value="GGDEF"/>
    <property type="match status" value="1"/>
</dbReference>
<evidence type="ECO:0000313" key="6">
    <source>
        <dbReference type="EMBL" id="BDX08636.1"/>
    </source>
</evidence>
<evidence type="ECO:0000313" key="7">
    <source>
        <dbReference type="Proteomes" id="UP001333710"/>
    </source>
</evidence>
<reference evidence="6" key="1">
    <citation type="submission" date="2023-01" db="EMBL/GenBank/DDBJ databases">
        <title>Complete genome sequence of Planctobacterium marinum strain Dej080120_11.</title>
        <authorList>
            <person name="Ueki S."/>
            <person name="Maruyama F."/>
        </authorList>
    </citation>
    <scope>NUCLEOTIDE SEQUENCE</scope>
    <source>
        <strain evidence="6">Dej080120_11</strain>
    </source>
</reference>
<dbReference type="InterPro" id="IPR029787">
    <property type="entry name" value="Nucleotide_cyclase"/>
</dbReference>
<dbReference type="InterPro" id="IPR050469">
    <property type="entry name" value="Diguanylate_Cyclase"/>
</dbReference>
<dbReference type="AlphaFoldDB" id="A0AA48HPK9"/>
<comment type="cofactor">
    <cofactor evidence="1">
        <name>Mg(2+)</name>
        <dbReference type="ChEBI" id="CHEBI:18420"/>
    </cofactor>
</comment>
<organism evidence="6 7">
    <name type="scientific">Planctobacterium marinum</name>
    <dbReference type="NCBI Taxonomy" id="1631968"/>
    <lineage>
        <taxon>Bacteria</taxon>
        <taxon>Pseudomonadati</taxon>
        <taxon>Pseudomonadota</taxon>
        <taxon>Gammaproteobacteria</taxon>
        <taxon>Alteromonadales</taxon>
        <taxon>Alteromonadaceae</taxon>
        <taxon>Planctobacterium</taxon>
    </lineage>
</organism>
<gene>
    <name evidence="6" type="ORF">MACH26_41570</name>
</gene>
<dbReference type="PROSITE" id="PS50887">
    <property type="entry name" value="GGDEF"/>
    <property type="match status" value="1"/>
</dbReference>
<evidence type="ECO:0000256" key="2">
    <source>
        <dbReference type="ARBA" id="ARBA00012528"/>
    </source>
</evidence>
<keyword evidence="7" id="KW-1185">Reference proteome</keyword>
<dbReference type="Proteomes" id="UP001333710">
    <property type="component" value="Chromosome"/>
</dbReference>
<dbReference type="EC" id="2.7.7.65" evidence="2"/>
<dbReference type="SUPFAM" id="SSF55073">
    <property type="entry name" value="Nucleotide cyclase"/>
    <property type="match status" value="1"/>
</dbReference>
<dbReference type="KEGG" id="pmaw:MACH26_41570"/>
<dbReference type="CDD" id="cd01949">
    <property type="entry name" value="GGDEF"/>
    <property type="match status" value="1"/>
</dbReference>
<dbReference type="SMART" id="SM00267">
    <property type="entry name" value="GGDEF"/>
    <property type="match status" value="1"/>
</dbReference>
<dbReference type="InterPro" id="IPR043128">
    <property type="entry name" value="Rev_trsase/Diguanyl_cyclase"/>
</dbReference>
<evidence type="ECO:0000256" key="3">
    <source>
        <dbReference type="ARBA" id="ARBA00034247"/>
    </source>
</evidence>
<accession>A0AA48HPK9</accession>
<comment type="catalytic activity">
    <reaction evidence="3">
        <text>2 GTP = 3',3'-c-di-GMP + 2 diphosphate</text>
        <dbReference type="Rhea" id="RHEA:24898"/>
        <dbReference type="ChEBI" id="CHEBI:33019"/>
        <dbReference type="ChEBI" id="CHEBI:37565"/>
        <dbReference type="ChEBI" id="CHEBI:58805"/>
        <dbReference type="EC" id="2.7.7.65"/>
    </reaction>
</comment>
<protein>
    <recommendedName>
        <fullName evidence="2">diguanylate cyclase</fullName>
        <ecNumber evidence="2">2.7.7.65</ecNumber>
    </recommendedName>
</protein>
<dbReference type="PANTHER" id="PTHR45138:SF9">
    <property type="entry name" value="DIGUANYLATE CYCLASE DGCM-RELATED"/>
    <property type="match status" value="1"/>
</dbReference>
<dbReference type="FunFam" id="3.30.70.270:FF:000001">
    <property type="entry name" value="Diguanylate cyclase domain protein"/>
    <property type="match status" value="1"/>
</dbReference>
<dbReference type="Gene3D" id="3.30.70.270">
    <property type="match status" value="1"/>
</dbReference>
<keyword evidence="4" id="KW-1133">Transmembrane helix</keyword>
<dbReference type="NCBIfam" id="TIGR00254">
    <property type="entry name" value="GGDEF"/>
    <property type="match status" value="1"/>
</dbReference>